<keyword evidence="6" id="KW-1133">Transmembrane helix</keyword>
<evidence type="ECO:0000256" key="2">
    <source>
        <dbReference type="ARBA" id="ARBA00004162"/>
    </source>
</evidence>
<evidence type="ECO:0000256" key="10">
    <source>
        <dbReference type="SAM" id="MobiDB-lite"/>
    </source>
</evidence>
<reference evidence="11 12" key="1">
    <citation type="submission" date="2024-06" db="EMBL/GenBank/DDBJ databases">
        <authorList>
            <person name="Pan Q."/>
            <person name="Wen M."/>
            <person name="Jouanno E."/>
            <person name="Zahm M."/>
            <person name="Klopp C."/>
            <person name="Cabau C."/>
            <person name="Louis A."/>
            <person name="Berthelot C."/>
            <person name="Parey E."/>
            <person name="Roest Crollius H."/>
            <person name="Montfort J."/>
            <person name="Robinson-Rechavi M."/>
            <person name="Bouchez O."/>
            <person name="Lampietro C."/>
            <person name="Lopez Roques C."/>
            <person name="Donnadieu C."/>
            <person name="Postlethwait J."/>
            <person name="Bobe J."/>
            <person name="Verreycken H."/>
            <person name="Guiguen Y."/>
        </authorList>
    </citation>
    <scope>NUCLEOTIDE SEQUENCE [LARGE SCALE GENOMIC DNA]</scope>
    <source>
        <strain evidence="11">Up_M1</strain>
        <tissue evidence="11">Testis</tissue>
    </source>
</reference>
<sequence length="362" mass="40396">MCALCVCVCVCVQALEEAELQLQSAHSELECLEAGPTRKSQQTPHREPAPSADEDQEEEEDKRLFHIERGTRMATILHEALDKRNQVISLQTDRIQVANARSQAMEDLKEQLELKRLYMSCDQDLEFAARLVKQSQVSNEVLLETLRLLLPTLPESELLSLTDALCPKHPVPPGSAEQESPVCPRGAGKYLLLRLRKEMVGRNILSLTTEPVPEQFQGKRQSLIERLFISPRLEVPREIMPVLVQEKEKQEVNSLAPQQPTPKPVATGTSRTTALEKLQDSVQLLEGGEVWEDSETVFDSTAAASLGFTNDAVVLDIHSTGERLSVIRALPVPQSPAGATHRKKKRNFLNWKKGSVSPMDHP</sequence>
<evidence type="ECO:0000256" key="6">
    <source>
        <dbReference type="ARBA" id="ARBA00022989"/>
    </source>
</evidence>
<keyword evidence="3" id="KW-1003">Cell membrane</keyword>
<comment type="caution">
    <text evidence="11">The sequence shown here is derived from an EMBL/GenBank/DDBJ whole genome shotgun (WGS) entry which is preliminary data.</text>
</comment>
<dbReference type="PANTHER" id="PTHR16795">
    <property type="entry name" value="LIMBIN/ELLIS-VAN CREVELD PROTEIN"/>
    <property type="match status" value="1"/>
</dbReference>
<dbReference type="InterPro" id="IPR026501">
    <property type="entry name" value="Limbin/EVC"/>
</dbReference>
<keyword evidence="9" id="KW-0966">Cell projection</keyword>
<proteinExistence type="predicted"/>
<organism evidence="11 12">
    <name type="scientific">Umbra pygmaea</name>
    <name type="common">Eastern mudminnow</name>
    <dbReference type="NCBI Taxonomy" id="75934"/>
    <lineage>
        <taxon>Eukaryota</taxon>
        <taxon>Metazoa</taxon>
        <taxon>Chordata</taxon>
        <taxon>Craniata</taxon>
        <taxon>Vertebrata</taxon>
        <taxon>Euteleostomi</taxon>
        <taxon>Actinopterygii</taxon>
        <taxon>Neopterygii</taxon>
        <taxon>Teleostei</taxon>
        <taxon>Protacanthopterygii</taxon>
        <taxon>Esociformes</taxon>
        <taxon>Umbridae</taxon>
        <taxon>Umbra</taxon>
    </lineage>
</organism>
<evidence type="ECO:0000256" key="7">
    <source>
        <dbReference type="ARBA" id="ARBA00023136"/>
    </source>
</evidence>
<keyword evidence="8" id="KW-0206">Cytoskeleton</keyword>
<dbReference type="GO" id="GO:0005886">
    <property type="term" value="C:plasma membrane"/>
    <property type="evidence" value="ECO:0007669"/>
    <property type="project" value="UniProtKB-SubCell"/>
</dbReference>
<gene>
    <name evidence="11" type="ORF">UPYG_G00161470</name>
</gene>
<evidence type="ECO:0000313" key="11">
    <source>
        <dbReference type="EMBL" id="KAL0977809.1"/>
    </source>
</evidence>
<dbReference type="Proteomes" id="UP001557470">
    <property type="component" value="Unassembled WGS sequence"/>
</dbReference>
<dbReference type="EMBL" id="JAGEUA010000005">
    <property type="protein sequence ID" value="KAL0977809.1"/>
    <property type="molecule type" value="Genomic_DNA"/>
</dbReference>
<evidence type="ECO:0000256" key="8">
    <source>
        <dbReference type="ARBA" id="ARBA00023212"/>
    </source>
</evidence>
<comment type="subcellular location">
    <subcellularLocation>
        <location evidence="2">Cell membrane</location>
        <topology evidence="2">Single-pass membrane protein</topology>
    </subcellularLocation>
    <subcellularLocation>
        <location evidence="1">Cytoplasm</location>
        <location evidence="1">Cytoskeleton</location>
        <location evidence="1">Cilium basal body</location>
    </subcellularLocation>
</comment>
<feature type="region of interest" description="Disordered" evidence="10">
    <location>
        <begin position="35"/>
        <end position="61"/>
    </location>
</feature>
<evidence type="ECO:0000313" key="12">
    <source>
        <dbReference type="Proteomes" id="UP001557470"/>
    </source>
</evidence>
<evidence type="ECO:0000256" key="4">
    <source>
        <dbReference type="ARBA" id="ARBA00022490"/>
    </source>
</evidence>
<protein>
    <submittedName>
        <fullName evidence="11">Uncharacterized protein</fullName>
    </submittedName>
</protein>
<name>A0ABD0WLP7_UMBPY</name>
<keyword evidence="5" id="KW-0812">Transmembrane</keyword>
<evidence type="ECO:0000256" key="9">
    <source>
        <dbReference type="ARBA" id="ARBA00023273"/>
    </source>
</evidence>
<accession>A0ABD0WLP7</accession>
<keyword evidence="4" id="KW-0963">Cytoplasm</keyword>
<keyword evidence="12" id="KW-1185">Reference proteome</keyword>
<evidence type="ECO:0000256" key="5">
    <source>
        <dbReference type="ARBA" id="ARBA00022692"/>
    </source>
</evidence>
<dbReference type="AlphaFoldDB" id="A0ABD0WLP7"/>
<feature type="region of interest" description="Disordered" evidence="10">
    <location>
        <begin position="334"/>
        <end position="362"/>
    </location>
</feature>
<evidence type="ECO:0000256" key="1">
    <source>
        <dbReference type="ARBA" id="ARBA00004120"/>
    </source>
</evidence>
<keyword evidence="7" id="KW-0472">Membrane</keyword>
<dbReference type="PANTHER" id="PTHR16795:SF14">
    <property type="entry name" value="LIMBIN"/>
    <property type="match status" value="1"/>
</dbReference>
<evidence type="ECO:0000256" key="3">
    <source>
        <dbReference type="ARBA" id="ARBA00022475"/>
    </source>
</evidence>